<protein>
    <recommendedName>
        <fullName evidence="1">Gag1-like clamp domain-containing protein</fullName>
    </recommendedName>
</protein>
<proteinExistence type="predicted"/>
<accession>A0ABR0X234</accession>
<dbReference type="PANTHER" id="PTHR33373:SF1">
    <property type="entry name" value="DUF4050 DOMAIN-CONTAINING PROTEIN"/>
    <property type="match status" value="1"/>
</dbReference>
<dbReference type="Pfam" id="PF13259">
    <property type="entry name" value="clamp_Gag1-like"/>
    <property type="match status" value="1"/>
</dbReference>
<sequence length="188" mass="21180">MFLVGSLLRFGSIAVWVFHIIACMGLYSHLEQSSGCLGCDTRPKLISSLNEPLKGQNNHAWKTSKSTVSEDFWTTSTCEMDSNALQSCGSISSTSTLTQVHDALGAGCSNKPSEFVNHGLILWNQSRKKWIGNKKHEYRSQQLREPRLSWDATYESLLSSNKPFRKPIPLGEMVDFLVDIWEQEGMYD</sequence>
<evidence type="ECO:0000313" key="2">
    <source>
        <dbReference type="EMBL" id="KAK6153743.1"/>
    </source>
</evidence>
<dbReference type="PANTHER" id="PTHR33373">
    <property type="entry name" value="OS07G0479600 PROTEIN"/>
    <property type="match status" value="1"/>
</dbReference>
<dbReference type="InterPro" id="IPR025124">
    <property type="entry name" value="Gag1-like_clamp"/>
</dbReference>
<keyword evidence="3" id="KW-1185">Reference proteome</keyword>
<gene>
    <name evidence="2" type="ORF">DH2020_013382</name>
</gene>
<comment type="caution">
    <text evidence="2">The sequence shown here is derived from an EMBL/GenBank/DDBJ whole genome shotgun (WGS) entry which is preliminary data.</text>
</comment>
<dbReference type="EMBL" id="JABTTQ020000006">
    <property type="protein sequence ID" value="KAK6153743.1"/>
    <property type="molecule type" value="Genomic_DNA"/>
</dbReference>
<evidence type="ECO:0000313" key="3">
    <source>
        <dbReference type="Proteomes" id="UP001318860"/>
    </source>
</evidence>
<dbReference type="Proteomes" id="UP001318860">
    <property type="component" value="Unassembled WGS sequence"/>
</dbReference>
<reference evidence="2 3" key="1">
    <citation type="journal article" date="2021" name="Comput. Struct. Biotechnol. J.">
        <title>De novo genome assembly of the potent medicinal plant Rehmannia glutinosa using nanopore technology.</title>
        <authorList>
            <person name="Ma L."/>
            <person name="Dong C."/>
            <person name="Song C."/>
            <person name="Wang X."/>
            <person name="Zheng X."/>
            <person name="Niu Y."/>
            <person name="Chen S."/>
            <person name="Feng W."/>
        </authorList>
    </citation>
    <scope>NUCLEOTIDE SEQUENCE [LARGE SCALE GENOMIC DNA]</scope>
    <source>
        <strain evidence="2">DH-2019</strain>
    </source>
</reference>
<name>A0ABR0X234_REHGL</name>
<feature type="domain" description="Gag1-like clamp" evidence="1">
    <location>
        <begin position="77"/>
        <end position="188"/>
    </location>
</feature>
<evidence type="ECO:0000259" key="1">
    <source>
        <dbReference type="Pfam" id="PF13259"/>
    </source>
</evidence>
<organism evidence="2 3">
    <name type="scientific">Rehmannia glutinosa</name>
    <name type="common">Chinese foxglove</name>
    <dbReference type="NCBI Taxonomy" id="99300"/>
    <lineage>
        <taxon>Eukaryota</taxon>
        <taxon>Viridiplantae</taxon>
        <taxon>Streptophyta</taxon>
        <taxon>Embryophyta</taxon>
        <taxon>Tracheophyta</taxon>
        <taxon>Spermatophyta</taxon>
        <taxon>Magnoliopsida</taxon>
        <taxon>eudicotyledons</taxon>
        <taxon>Gunneridae</taxon>
        <taxon>Pentapetalae</taxon>
        <taxon>asterids</taxon>
        <taxon>lamiids</taxon>
        <taxon>Lamiales</taxon>
        <taxon>Orobanchaceae</taxon>
        <taxon>Rehmannieae</taxon>
        <taxon>Rehmannia</taxon>
    </lineage>
</organism>